<feature type="domain" description="PNO1 second type I KH" evidence="5">
    <location>
        <begin position="93"/>
        <end position="176"/>
    </location>
</feature>
<evidence type="ECO:0000259" key="4">
    <source>
        <dbReference type="Pfam" id="PF17903"/>
    </source>
</evidence>
<reference evidence="6 7" key="1">
    <citation type="submission" date="2018-11" db="EMBL/GenBank/DDBJ databases">
        <authorList>
            <consortium name="Pathogen Informatics"/>
        </authorList>
    </citation>
    <scope>NUCLEOTIDE SEQUENCE [LARGE SCALE GENOMIC DNA]</scope>
</reference>
<dbReference type="SUPFAM" id="SSF54791">
    <property type="entry name" value="Eukaryotic type KH-domain (KH-domain type I)"/>
    <property type="match status" value="1"/>
</dbReference>
<comment type="subcellular location">
    <subcellularLocation>
        <location evidence="1">Nucleus</location>
        <location evidence="1">Nucleolus</location>
    </subcellularLocation>
</comment>
<evidence type="ECO:0000313" key="7">
    <source>
        <dbReference type="Proteomes" id="UP000281553"/>
    </source>
</evidence>
<feature type="domain" description="KRR1 small subunit processome component first KH" evidence="4">
    <location>
        <begin position="6"/>
        <end position="83"/>
    </location>
</feature>
<gene>
    <name evidence="6" type="ORF">DILT_LOCUS6131</name>
</gene>
<dbReference type="PANTHER" id="PTHR12826:SF13">
    <property type="entry name" value="RNA-BINDING PROTEIN PNO1"/>
    <property type="match status" value="1"/>
</dbReference>
<dbReference type="GO" id="GO:0003723">
    <property type="term" value="F:RNA binding"/>
    <property type="evidence" value="ECO:0007669"/>
    <property type="project" value="UniProtKB-KW"/>
</dbReference>
<proteinExistence type="predicted"/>
<evidence type="ECO:0000259" key="5">
    <source>
        <dbReference type="Pfam" id="PF22891"/>
    </source>
</evidence>
<keyword evidence="3" id="KW-0539">Nucleus</keyword>
<dbReference type="Pfam" id="PF17903">
    <property type="entry name" value="KH_KRR1_1st"/>
    <property type="match status" value="1"/>
</dbReference>
<dbReference type="CDD" id="cd22392">
    <property type="entry name" value="KH-I_PNO1_rpt2"/>
    <property type="match status" value="1"/>
</dbReference>
<dbReference type="GO" id="GO:0042254">
    <property type="term" value="P:ribosome biogenesis"/>
    <property type="evidence" value="ECO:0007669"/>
    <property type="project" value="UniProtKB-ARBA"/>
</dbReference>
<dbReference type="GO" id="GO:0005730">
    <property type="term" value="C:nucleolus"/>
    <property type="evidence" value="ECO:0007669"/>
    <property type="project" value="UniProtKB-SubCell"/>
</dbReference>
<organism evidence="6 7">
    <name type="scientific">Dibothriocephalus latus</name>
    <name type="common">Fish tapeworm</name>
    <name type="synonym">Diphyllobothrium latum</name>
    <dbReference type="NCBI Taxonomy" id="60516"/>
    <lineage>
        <taxon>Eukaryota</taxon>
        <taxon>Metazoa</taxon>
        <taxon>Spiralia</taxon>
        <taxon>Lophotrochozoa</taxon>
        <taxon>Platyhelminthes</taxon>
        <taxon>Cestoda</taxon>
        <taxon>Eucestoda</taxon>
        <taxon>Diphyllobothriidea</taxon>
        <taxon>Diphyllobothriidae</taxon>
        <taxon>Dibothriocephalus</taxon>
    </lineage>
</organism>
<protein>
    <submittedName>
        <fullName evidence="6">Uncharacterized protein</fullName>
    </submittedName>
</protein>
<dbReference type="AlphaFoldDB" id="A0A3P7L9Z3"/>
<dbReference type="InterPro" id="IPR055211">
    <property type="entry name" value="KH_PNO1_2nd"/>
</dbReference>
<accession>A0A3P7L9Z3</accession>
<evidence type="ECO:0000313" key="6">
    <source>
        <dbReference type="EMBL" id="VDN10300.1"/>
    </source>
</evidence>
<keyword evidence="2" id="KW-0694">RNA-binding</keyword>
<dbReference type="Gene3D" id="3.30.1370.10">
    <property type="entry name" value="K Homology domain, type 1"/>
    <property type="match status" value="1"/>
</dbReference>
<dbReference type="EMBL" id="UYRU01048860">
    <property type="protein sequence ID" value="VDN10300.1"/>
    <property type="molecule type" value="Genomic_DNA"/>
</dbReference>
<dbReference type="InterPro" id="IPR041174">
    <property type="entry name" value="KRR1-like_KH1"/>
</dbReference>
<sequence length="184" mass="20578">MAEVRTVLVPQNRRAPLKESWKSIVEILTKQLKLMVCMKTAKKNWKVMLRNSPETTDPQFLQKGVDFVSAFVKGFALQDALAIVRIDGIYVESFHISDVRQRLRGDHVARAVGRICGANGRVRLSIENATRTRIVVADQTIHILGSNERIAVARKAICNLIIGSPPSKIFGRIQTQAARLDSTF</sequence>
<dbReference type="PANTHER" id="PTHR12826">
    <property type="entry name" value="RIBONUCLEASE Y"/>
    <property type="match status" value="1"/>
</dbReference>
<dbReference type="Pfam" id="PF22891">
    <property type="entry name" value="KH_PNO1_2nd"/>
    <property type="match status" value="1"/>
</dbReference>
<evidence type="ECO:0000256" key="2">
    <source>
        <dbReference type="ARBA" id="ARBA00022884"/>
    </source>
</evidence>
<keyword evidence="7" id="KW-1185">Reference proteome</keyword>
<dbReference type="OrthoDB" id="1932641at2759"/>
<dbReference type="InterPro" id="IPR036612">
    <property type="entry name" value="KH_dom_type_1_sf"/>
</dbReference>
<evidence type="ECO:0000256" key="3">
    <source>
        <dbReference type="ARBA" id="ARBA00023242"/>
    </source>
</evidence>
<evidence type="ECO:0000256" key="1">
    <source>
        <dbReference type="ARBA" id="ARBA00004604"/>
    </source>
</evidence>
<dbReference type="Proteomes" id="UP000281553">
    <property type="component" value="Unassembled WGS sequence"/>
</dbReference>
<name>A0A3P7L9Z3_DIBLA</name>